<gene>
    <name evidence="1" type="ORF">Amac_061730</name>
</gene>
<organism evidence="1 2">
    <name type="scientific">Acrocarpospora macrocephala</name>
    <dbReference type="NCBI Taxonomy" id="150177"/>
    <lineage>
        <taxon>Bacteria</taxon>
        <taxon>Bacillati</taxon>
        <taxon>Actinomycetota</taxon>
        <taxon>Actinomycetes</taxon>
        <taxon>Streptosporangiales</taxon>
        <taxon>Streptosporangiaceae</taxon>
        <taxon>Acrocarpospora</taxon>
    </lineage>
</organism>
<proteinExistence type="predicted"/>
<name>A0A5M3WW00_9ACTN</name>
<dbReference type="RefSeq" id="WP_155357887.1">
    <property type="nucleotide sequence ID" value="NZ_BAAAHL010000071.1"/>
</dbReference>
<evidence type="ECO:0000313" key="2">
    <source>
        <dbReference type="Proteomes" id="UP000331127"/>
    </source>
</evidence>
<reference evidence="1 2" key="1">
    <citation type="submission" date="2019-10" db="EMBL/GenBank/DDBJ databases">
        <title>Whole genome shotgun sequence of Acrocarpospora macrocephala NBRC 16266.</title>
        <authorList>
            <person name="Ichikawa N."/>
            <person name="Kimura A."/>
            <person name="Kitahashi Y."/>
            <person name="Komaki H."/>
            <person name="Oguchi A."/>
        </authorList>
    </citation>
    <scope>NUCLEOTIDE SEQUENCE [LARGE SCALE GENOMIC DNA]</scope>
    <source>
        <strain evidence="1 2">NBRC 16266</strain>
    </source>
</reference>
<sequence length="64" mass="6979">MSSDISDPDDLSAARADERRRVRKRTLIVVVASQVLGVRAPDFLRYAPSNLLLTAIRSRGGPAT</sequence>
<evidence type="ECO:0000313" key="1">
    <source>
        <dbReference type="EMBL" id="GES12576.1"/>
    </source>
</evidence>
<comment type="caution">
    <text evidence="1">The sequence shown here is derived from an EMBL/GenBank/DDBJ whole genome shotgun (WGS) entry which is preliminary data.</text>
</comment>
<protein>
    <submittedName>
        <fullName evidence="1">Uncharacterized protein</fullName>
    </submittedName>
</protein>
<dbReference type="AlphaFoldDB" id="A0A5M3WW00"/>
<dbReference type="EMBL" id="BLAE01000037">
    <property type="protein sequence ID" value="GES12576.1"/>
    <property type="molecule type" value="Genomic_DNA"/>
</dbReference>
<keyword evidence="2" id="KW-1185">Reference proteome</keyword>
<dbReference type="Proteomes" id="UP000331127">
    <property type="component" value="Unassembled WGS sequence"/>
</dbReference>
<accession>A0A5M3WW00</accession>